<evidence type="ECO:0000256" key="2">
    <source>
        <dbReference type="ARBA" id="ARBA00022833"/>
    </source>
</evidence>
<feature type="domain" description="Zn(2)-C6 fungal-type" evidence="7">
    <location>
        <begin position="21"/>
        <end position="49"/>
    </location>
</feature>
<sequence>MPGKPGNKPRVKAWKPKVKTGCQTCRKRHLKCDETRPSCLRCVKMGFQCDGYPRDKSIPVEVRALVPRNLKDLVRDPYSTTPSPERTLSTYHFDNPQEYLSFQIFHERSMFQLVGTGSSDLWDRVVLQACEYEGSIRNAVVAIGALSFTLDTNHTGEEQQLLGMVGIARKNAEQHQFALQKYGRAIAQMRTGIEKGLFSLRTTLICCILAACFELIEGNHNVALIHASSGLGLINDKKRGAKYGRAAGQLESFEESLGDIFVKLDRMARPYALDTLFGIQENIPDCFDGKSSEAYTTCEEAFQAWNWTVKNIYQSLDLLHSRACEVGEGLRSRAASRTPSTESDDSQEEEGFMVNLAFSRLRPDQVYPQDELDQLLIWFTAFQPLFSRSRVSTDAHFRAQAAFFQVRHHLNFIALTCAQWEDEIQYDTFHSIFKEMIELSEEIMIEQNSPSSHRPVFTFDTGVIGFLWIIATKCRDSAIRWKAVRLLLDSPTREGRWHSGLVAKGAEAVVRLEELSMQDMFIPEEARVKAEGVTFDLVSRKGKMLYSRVPRLGEFGLGNRTQEKVEILW</sequence>
<dbReference type="InterPro" id="IPR036864">
    <property type="entry name" value="Zn2-C6_fun-type_DNA-bd_sf"/>
</dbReference>
<evidence type="ECO:0000256" key="3">
    <source>
        <dbReference type="ARBA" id="ARBA00023015"/>
    </source>
</evidence>
<evidence type="ECO:0000259" key="7">
    <source>
        <dbReference type="PROSITE" id="PS50048"/>
    </source>
</evidence>
<keyword evidence="4" id="KW-0238">DNA-binding</keyword>
<dbReference type="Gene3D" id="4.10.240.10">
    <property type="entry name" value="Zn(2)-C6 fungal-type DNA-binding domain"/>
    <property type="match status" value="1"/>
</dbReference>
<keyword evidence="1" id="KW-0479">Metal-binding</keyword>
<evidence type="ECO:0000313" key="8">
    <source>
        <dbReference type="EMBL" id="KAL2065237.1"/>
    </source>
</evidence>
<keyword evidence="9" id="KW-1185">Reference proteome</keyword>
<comment type="caution">
    <text evidence="8">The sequence shown here is derived from an EMBL/GenBank/DDBJ whole genome shotgun (WGS) entry which is preliminary data.</text>
</comment>
<protein>
    <recommendedName>
        <fullName evidence="7">Zn(2)-C6 fungal-type domain-containing protein</fullName>
    </recommendedName>
</protein>
<dbReference type="PANTHER" id="PTHR36206:SF4">
    <property type="entry name" value="HYPOTHETICAL CONSERVED PROTEIN (EUROFUNG)-RELATED"/>
    <property type="match status" value="1"/>
</dbReference>
<evidence type="ECO:0000313" key="9">
    <source>
        <dbReference type="Proteomes" id="UP001595075"/>
    </source>
</evidence>
<proteinExistence type="predicted"/>
<accession>A0ABR4C6V2</accession>
<keyword evidence="6" id="KW-0539">Nucleus</keyword>
<gene>
    <name evidence="8" type="ORF">VTL71DRAFT_2906</name>
</gene>
<evidence type="ECO:0000256" key="6">
    <source>
        <dbReference type="ARBA" id="ARBA00023242"/>
    </source>
</evidence>
<dbReference type="CDD" id="cd00067">
    <property type="entry name" value="GAL4"/>
    <property type="match status" value="1"/>
</dbReference>
<dbReference type="EMBL" id="JAZHXI010000012">
    <property type="protein sequence ID" value="KAL2065237.1"/>
    <property type="molecule type" value="Genomic_DNA"/>
</dbReference>
<keyword evidence="2" id="KW-0862">Zinc</keyword>
<dbReference type="InterPro" id="IPR001138">
    <property type="entry name" value="Zn2Cys6_DnaBD"/>
</dbReference>
<dbReference type="PANTHER" id="PTHR36206">
    <property type="entry name" value="ASPERCRYPTIN BIOSYNTHESIS CLUSTER-SPECIFIC TRANSCRIPTION REGULATOR ATNN-RELATED"/>
    <property type="match status" value="1"/>
</dbReference>
<dbReference type="PROSITE" id="PS00463">
    <property type="entry name" value="ZN2_CY6_FUNGAL_1"/>
    <property type="match status" value="1"/>
</dbReference>
<dbReference type="InterPro" id="IPR052360">
    <property type="entry name" value="Transcr_Regulatory_Proteins"/>
</dbReference>
<dbReference type="Proteomes" id="UP001595075">
    <property type="component" value="Unassembled WGS sequence"/>
</dbReference>
<reference evidence="8 9" key="1">
    <citation type="journal article" date="2024" name="Commun. Biol.">
        <title>Comparative genomic analysis of thermophilic fungi reveals convergent evolutionary adaptations and gene losses.</title>
        <authorList>
            <person name="Steindorff A.S."/>
            <person name="Aguilar-Pontes M.V."/>
            <person name="Robinson A.J."/>
            <person name="Andreopoulos B."/>
            <person name="LaButti K."/>
            <person name="Kuo A."/>
            <person name="Mondo S."/>
            <person name="Riley R."/>
            <person name="Otillar R."/>
            <person name="Haridas S."/>
            <person name="Lipzen A."/>
            <person name="Grimwood J."/>
            <person name="Schmutz J."/>
            <person name="Clum A."/>
            <person name="Reid I.D."/>
            <person name="Moisan M.C."/>
            <person name="Butler G."/>
            <person name="Nguyen T.T.M."/>
            <person name="Dewar K."/>
            <person name="Conant G."/>
            <person name="Drula E."/>
            <person name="Henrissat B."/>
            <person name="Hansel C."/>
            <person name="Singer S."/>
            <person name="Hutchinson M.I."/>
            <person name="de Vries R.P."/>
            <person name="Natvig D.O."/>
            <person name="Powell A.J."/>
            <person name="Tsang A."/>
            <person name="Grigoriev I.V."/>
        </authorList>
    </citation>
    <scope>NUCLEOTIDE SEQUENCE [LARGE SCALE GENOMIC DNA]</scope>
    <source>
        <strain evidence="8 9">CBS 494.80</strain>
    </source>
</reference>
<dbReference type="SUPFAM" id="SSF57701">
    <property type="entry name" value="Zn2/Cys6 DNA-binding domain"/>
    <property type="match status" value="1"/>
</dbReference>
<dbReference type="PROSITE" id="PS50048">
    <property type="entry name" value="ZN2_CY6_FUNGAL_2"/>
    <property type="match status" value="1"/>
</dbReference>
<evidence type="ECO:0000256" key="5">
    <source>
        <dbReference type="ARBA" id="ARBA00023163"/>
    </source>
</evidence>
<name>A0ABR4C6V2_9HELO</name>
<evidence type="ECO:0000256" key="1">
    <source>
        <dbReference type="ARBA" id="ARBA00022723"/>
    </source>
</evidence>
<dbReference type="Pfam" id="PF00172">
    <property type="entry name" value="Zn_clus"/>
    <property type="match status" value="1"/>
</dbReference>
<keyword evidence="5" id="KW-0804">Transcription</keyword>
<keyword evidence="3" id="KW-0805">Transcription regulation</keyword>
<organism evidence="8 9">
    <name type="scientific">Oculimacula yallundae</name>
    <dbReference type="NCBI Taxonomy" id="86028"/>
    <lineage>
        <taxon>Eukaryota</taxon>
        <taxon>Fungi</taxon>
        <taxon>Dikarya</taxon>
        <taxon>Ascomycota</taxon>
        <taxon>Pezizomycotina</taxon>
        <taxon>Leotiomycetes</taxon>
        <taxon>Helotiales</taxon>
        <taxon>Ploettnerulaceae</taxon>
        <taxon>Oculimacula</taxon>
    </lineage>
</organism>
<dbReference type="SMART" id="SM00066">
    <property type="entry name" value="GAL4"/>
    <property type="match status" value="1"/>
</dbReference>
<evidence type="ECO:0000256" key="4">
    <source>
        <dbReference type="ARBA" id="ARBA00023125"/>
    </source>
</evidence>